<dbReference type="Proteomes" id="UP001548713">
    <property type="component" value="Unassembled WGS sequence"/>
</dbReference>
<dbReference type="EMBL" id="JBEWLY010000019">
    <property type="protein sequence ID" value="MET1756154.1"/>
    <property type="molecule type" value="Genomic_DNA"/>
</dbReference>
<proteinExistence type="predicted"/>
<gene>
    <name evidence="2" type="ORF">ABVV53_11915</name>
</gene>
<organism evidence="2 3">
    <name type="scientific">Novosphingobium kalidii</name>
    <dbReference type="NCBI Taxonomy" id="3230299"/>
    <lineage>
        <taxon>Bacteria</taxon>
        <taxon>Pseudomonadati</taxon>
        <taxon>Pseudomonadota</taxon>
        <taxon>Alphaproteobacteria</taxon>
        <taxon>Sphingomonadales</taxon>
        <taxon>Sphingomonadaceae</taxon>
        <taxon>Novosphingobium</taxon>
    </lineage>
</organism>
<dbReference type="RefSeq" id="WP_353984645.1">
    <property type="nucleotide sequence ID" value="NZ_JBEWLY010000019.1"/>
</dbReference>
<dbReference type="Pfam" id="PF08241">
    <property type="entry name" value="Methyltransf_11"/>
    <property type="match status" value="1"/>
</dbReference>
<dbReference type="CDD" id="cd02440">
    <property type="entry name" value="AdoMet_MTases"/>
    <property type="match status" value="1"/>
</dbReference>
<dbReference type="Gene3D" id="3.40.50.150">
    <property type="entry name" value="Vaccinia Virus protein VP39"/>
    <property type="match status" value="1"/>
</dbReference>
<comment type="caution">
    <text evidence="2">The sequence shown here is derived from an EMBL/GenBank/DDBJ whole genome shotgun (WGS) entry which is preliminary data.</text>
</comment>
<dbReference type="PANTHER" id="PTHR43861">
    <property type="entry name" value="TRANS-ACONITATE 2-METHYLTRANSFERASE-RELATED"/>
    <property type="match status" value="1"/>
</dbReference>
<protein>
    <submittedName>
        <fullName evidence="2">Class I SAM-dependent methyltransferase</fullName>
        <ecNumber evidence="2">2.1.-.-</ecNumber>
    </submittedName>
</protein>
<dbReference type="InterPro" id="IPR013216">
    <property type="entry name" value="Methyltransf_11"/>
</dbReference>
<dbReference type="InterPro" id="IPR029063">
    <property type="entry name" value="SAM-dependent_MTases_sf"/>
</dbReference>
<accession>A0ABV2D3E7</accession>
<evidence type="ECO:0000313" key="2">
    <source>
        <dbReference type="EMBL" id="MET1756154.1"/>
    </source>
</evidence>
<reference evidence="2 3" key="1">
    <citation type="submission" date="2024-07" db="EMBL/GenBank/DDBJ databases">
        <title>Novosphingobium kalidii RD2P27.</title>
        <authorList>
            <person name="Sun J.-Q."/>
        </authorList>
    </citation>
    <scope>NUCLEOTIDE SEQUENCE [LARGE SCALE GENOMIC DNA]</scope>
    <source>
        <strain evidence="2 3">RD2P27</strain>
    </source>
</reference>
<sequence length="258" mass="29346">MPNESEEELTWRRNLAYFANQKGSVQTFWHRFSWRPPVEGKRVLELGCGHGTLSVGLVQSGASEVWAFDLDQERIDFAQKHTPLAHPSEAPSLHFRCEDVCDHVSPETEGTFDLIVSKDTFEHIVPLDGTVEAIRRLLKPGGYAVIGASPLYYSPFGDHTRYLGRGRPWATLLPEPILFALAERRTGQKIRHAHEVGLNKMTPAQFRKAFPSSHWRAKSLEYNRGGGLGMKVFRILRRIPLLEPIFTINVYAVMERIK</sequence>
<dbReference type="PANTHER" id="PTHR43861:SF1">
    <property type="entry name" value="TRANS-ACONITATE 2-METHYLTRANSFERASE"/>
    <property type="match status" value="1"/>
</dbReference>
<evidence type="ECO:0000313" key="3">
    <source>
        <dbReference type="Proteomes" id="UP001548713"/>
    </source>
</evidence>
<dbReference type="EC" id="2.1.-.-" evidence="2"/>
<evidence type="ECO:0000259" key="1">
    <source>
        <dbReference type="Pfam" id="PF08241"/>
    </source>
</evidence>
<name>A0ABV2D3E7_9SPHN</name>
<feature type="domain" description="Methyltransferase type 11" evidence="1">
    <location>
        <begin position="44"/>
        <end position="146"/>
    </location>
</feature>
<keyword evidence="3" id="KW-1185">Reference proteome</keyword>
<keyword evidence="2" id="KW-0808">Transferase</keyword>
<dbReference type="SUPFAM" id="SSF53335">
    <property type="entry name" value="S-adenosyl-L-methionine-dependent methyltransferases"/>
    <property type="match status" value="1"/>
</dbReference>
<keyword evidence="2" id="KW-0489">Methyltransferase</keyword>
<dbReference type="GO" id="GO:0032259">
    <property type="term" value="P:methylation"/>
    <property type="evidence" value="ECO:0007669"/>
    <property type="project" value="UniProtKB-KW"/>
</dbReference>
<dbReference type="GO" id="GO:0008168">
    <property type="term" value="F:methyltransferase activity"/>
    <property type="evidence" value="ECO:0007669"/>
    <property type="project" value="UniProtKB-KW"/>
</dbReference>